<gene>
    <name evidence="1" type="ORF">ACFX5D_13490</name>
</gene>
<dbReference type="Proteomes" id="UP001600039">
    <property type="component" value="Unassembled WGS sequence"/>
</dbReference>
<dbReference type="EMBL" id="JBHZQA010000009">
    <property type="protein sequence ID" value="MFE3848980.1"/>
    <property type="molecule type" value="Genomic_DNA"/>
</dbReference>
<accession>A0ABW6HQ69</accession>
<name>A0ABW6HQ69_9FLAO</name>
<sequence>MAKEFHYKPQYGVIVIVENEEEQKKVFEELQKKGMKLKVVTT</sequence>
<organism evidence="1 2">
    <name type="scientific">Flavobacterium fructosi</name>
    <dbReference type="NCBI Taxonomy" id="3230416"/>
    <lineage>
        <taxon>Bacteria</taxon>
        <taxon>Pseudomonadati</taxon>
        <taxon>Bacteroidota</taxon>
        <taxon>Flavobacteriia</taxon>
        <taxon>Flavobacteriales</taxon>
        <taxon>Flavobacteriaceae</taxon>
        <taxon>Flavobacterium</taxon>
    </lineage>
</organism>
<reference evidence="1 2" key="1">
    <citation type="submission" date="2024-06" db="EMBL/GenBank/DDBJ databases">
        <title>Flavobacterium spp. isolated from glacier.</title>
        <authorList>
            <person name="Han D."/>
        </authorList>
    </citation>
    <scope>NUCLEOTIDE SEQUENCE [LARGE SCALE GENOMIC DNA]</scope>
    <source>
        <strain evidence="1 2">LB3P45</strain>
    </source>
</reference>
<evidence type="ECO:0008006" key="3">
    <source>
        <dbReference type="Google" id="ProtNLM"/>
    </source>
</evidence>
<evidence type="ECO:0000313" key="1">
    <source>
        <dbReference type="EMBL" id="MFE3848980.1"/>
    </source>
</evidence>
<protein>
    <recommendedName>
        <fullName evidence="3">ATP-dependent Clp protease adaptor protein ClpS</fullName>
    </recommendedName>
</protein>
<comment type="caution">
    <text evidence="1">The sequence shown here is derived from an EMBL/GenBank/DDBJ whole genome shotgun (WGS) entry which is preliminary data.</text>
</comment>
<evidence type="ECO:0000313" key="2">
    <source>
        <dbReference type="Proteomes" id="UP001600039"/>
    </source>
</evidence>
<dbReference type="RefSeq" id="WP_379858732.1">
    <property type="nucleotide sequence ID" value="NZ_JBHZQA010000009.1"/>
</dbReference>
<keyword evidence="2" id="KW-1185">Reference proteome</keyword>
<proteinExistence type="predicted"/>